<gene>
    <name evidence="2" type="ORF">PCOR1329_LOCUS4032</name>
</gene>
<dbReference type="EMBL" id="CAUYUJ010001046">
    <property type="protein sequence ID" value="CAK0793880.1"/>
    <property type="molecule type" value="Genomic_DNA"/>
</dbReference>
<feature type="region of interest" description="Disordered" evidence="1">
    <location>
        <begin position="52"/>
        <end position="79"/>
    </location>
</feature>
<name>A0ABN9PLG5_9DINO</name>
<evidence type="ECO:0000313" key="2">
    <source>
        <dbReference type="EMBL" id="CAK0793880.1"/>
    </source>
</evidence>
<accession>A0ABN9PLG5</accession>
<sequence length="401" mass="41401">LSQALHPYFSLTHPSVLPFVAGTLGPSSRGAVGGVFAGPRLGRAGSCGLHAARADPRTDGPNASASKVMGAEATTDPQRDPACFRHQSRGGHMGAAAQHADREERPRHDAAPGLAVCHGGHGAAGLPPRRLRVLRPRFGQVAARPGHVEGALRACGRGADAGTVRCRGRLGQQPGGAGVRVFQHFRRSVDAAAPVAVALGTPERGHGGKQAVRCRVGGERASGDRILGPGGPWLGAASPGRAAPRLHRRGRGLPEALPAGLAPPRPGPPGVQERLPALRSSHWALGADAAHDGGALALPPLRGGRQPPRGRGEGAALRGQRRQQARPGQRRRLRRRRRLWARALRRGVVQVGSAAAAPVPRLPGGLRGPEVFLRTGVGEDGADGSHGARSAGGARISGEWP</sequence>
<proteinExistence type="predicted"/>
<feature type="compositionally biased region" description="Low complexity" evidence="1">
    <location>
        <begin position="294"/>
        <end position="318"/>
    </location>
</feature>
<feature type="region of interest" description="Disordered" evidence="1">
    <location>
        <begin position="377"/>
        <end position="401"/>
    </location>
</feature>
<protein>
    <submittedName>
        <fullName evidence="2">Uncharacterized protein</fullName>
    </submittedName>
</protein>
<feature type="compositionally biased region" description="Basic residues" evidence="1">
    <location>
        <begin position="319"/>
        <end position="334"/>
    </location>
</feature>
<keyword evidence="3" id="KW-1185">Reference proteome</keyword>
<organism evidence="2 3">
    <name type="scientific">Prorocentrum cordatum</name>
    <dbReference type="NCBI Taxonomy" id="2364126"/>
    <lineage>
        <taxon>Eukaryota</taxon>
        <taxon>Sar</taxon>
        <taxon>Alveolata</taxon>
        <taxon>Dinophyceae</taxon>
        <taxon>Prorocentrales</taxon>
        <taxon>Prorocentraceae</taxon>
        <taxon>Prorocentrum</taxon>
    </lineage>
</organism>
<reference evidence="2" key="1">
    <citation type="submission" date="2023-10" db="EMBL/GenBank/DDBJ databases">
        <authorList>
            <person name="Chen Y."/>
            <person name="Shah S."/>
            <person name="Dougan E. K."/>
            <person name="Thang M."/>
            <person name="Chan C."/>
        </authorList>
    </citation>
    <scope>NUCLEOTIDE SEQUENCE [LARGE SCALE GENOMIC DNA]</scope>
</reference>
<evidence type="ECO:0000256" key="1">
    <source>
        <dbReference type="SAM" id="MobiDB-lite"/>
    </source>
</evidence>
<evidence type="ECO:0000313" key="3">
    <source>
        <dbReference type="Proteomes" id="UP001189429"/>
    </source>
</evidence>
<feature type="region of interest" description="Disordered" evidence="1">
    <location>
        <begin position="222"/>
        <end position="274"/>
    </location>
</feature>
<comment type="caution">
    <text evidence="2">The sequence shown here is derived from an EMBL/GenBank/DDBJ whole genome shotgun (WGS) entry which is preliminary data.</text>
</comment>
<feature type="region of interest" description="Disordered" evidence="1">
    <location>
        <begin position="294"/>
        <end position="334"/>
    </location>
</feature>
<dbReference type="Proteomes" id="UP001189429">
    <property type="component" value="Unassembled WGS sequence"/>
</dbReference>
<feature type="compositionally biased region" description="Low complexity" evidence="1">
    <location>
        <begin position="385"/>
        <end position="401"/>
    </location>
</feature>
<feature type="non-terminal residue" evidence="2">
    <location>
        <position position="1"/>
    </location>
</feature>